<comment type="similarity">
    <text evidence="1">Belongs to the methyltransferase superfamily. NTM1 family.</text>
</comment>
<organism evidence="12 13">
    <name type="scientific">Polarella glacialis</name>
    <name type="common">Dinoflagellate</name>
    <dbReference type="NCBI Taxonomy" id="89957"/>
    <lineage>
        <taxon>Eukaryota</taxon>
        <taxon>Sar</taxon>
        <taxon>Alveolata</taxon>
        <taxon>Dinophyceae</taxon>
        <taxon>Suessiales</taxon>
        <taxon>Suessiaceae</taxon>
        <taxon>Polarella</taxon>
    </lineage>
</organism>
<evidence type="ECO:0000256" key="10">
    <source>
        <dbReference type="ARBA" id="ARBA00048167"/>
    </source>
</evidence>
<keyword evidence="3" id="KW-0808">Transferase</keyword>
<evidence type="ECO:0000256" key="6">
    <source>
        <dbReference type="ARBA" id="ARBA00039449"/>
    </source>
</evidence>
<dbReference type="OrthoDB" id="1298661at2759"/>
<evidence type="ECO:0000256" key="9">
    <source>
        <dbReference type="ARBA" id="ARBA00047885"/>
    </source>
</evidence>
<dbReference type="EC" id="2.1.1.244" evidence="5"/>
<dbReference type="PANTHER" id="PTHR12753:SF0">
    <property type="entry name" value="ALPHA N-TERMINAL PROTEIN METHYLTRANSFERASE 1"/>
    <property type="match status" value="1"/>
</dbReference>
<evidence type="ECO:0000256" key="2">
    <source>
        <dbReference type="ARBA" id="ARBA00022603"/>
    </source>
</evidence>
<evidence type="ECO:0000256" key="3">
    <source>
        <dbReference type="ARBA" id="ARBA00022679"/>
    </source>
</evidence>
<dbReference type="InterPro" id="IPR019410">
    <property type="entry name" value="Methyltransf_16"/>
</dbReference>
<keyword evidence="2" id="KW-0489">Methyltransferase</keyword>
<comment type="catalytic activity">
    <reaction evidence="10">
        <text>N-terminal L-alanyl-L-prolyl-L-lysyl-[protein] + 3 S-adenosyl-L-methionine = N-terminal N,N,N-trimethyl-L-alanyl-L-prolyl-L-lysyl-[protein] + 3 S-adenosyl-L-homocysteine + 3 H(+)</text>
        <dbReference type="Rhea" id="RHEA:54712"/>
        <dbReference type="Rhea" id="RHEA-COMP:13785"/>
        <dbReference type="Rhea" id="RHEA-COMP:13971"/>
        <dbReference type="ChEBI" id="CHEBI:15378"/>
        <dbReference type="ChEBI" id="CHEBI:57856"/>
        <dbReference type="ChEBI" id="CHEBI:59789"/>
        <dbReference type="ChEBI" id="CHEBI:138057"/>
        <dbReference type="ChEBI" id="CHEBI:138315"/>
        <dbReference type="EC" id="2.1.1.244"/>
    </reaction>
</comment>
<protein>
    <recommendedName>
        <fullName evidence="6">Alpha N-terminal protein methyltransferase 1</fullName>
        <ecNumber evidence="5">2.1.1.244</ecNumber>
    </recommendedName>
    <alternativeName>
        <fullName evidence="7">X-Pro-Lys N-terminal protein methyltransferase 1</fullName>
    </alternativeName>
</protein>
<evidence type="ECO:0000256" key="5">
    <source>
        <dbReference type="ARBA" id="ARBA00039112"/>
    </source>
</evidence>
<dbReference type="InterPro" id="IPR008576">
    <property type="entry name" value="MeTrfase_NTM1"/>
</dbReference>
<feature type="chain" id="PRO_5032519391" description="Alpha N-terminal protein methyltransferase 1" evidence="11">
    <location>
        <begin position="29"/>
        <end position="612"/>
    </location>
</feature>
<dbReference type="InterPro" id="IPR029063">
    <property type="entry name" value="SAM-dependent_MTases_sf"/>
</dbReference>
<comment type="catalytic activity">
    <reaction evidence="9">
        <text>N-terminal L-prolyl-L-prolyl-L-lysyl-[protein] + 2 S-adenosyl-L-methionine = N-terminal N,N-dimethyl-L-prolyl-L-prolyl-L-lysyl-[protein] + 2 S-adenosyl-L-homocysteine + 2 H(+)</text>
        <dbReference type="Rhea" id="RHEA:54736"/>
        <dbReference type="Rhea" id="RHEA-COMP:13787"/>
        <dbReference type="Rhea" id="RHEA-COMP:13974"/>
        <dbReference type="ChEBI" id="CHEBI:15378"/>
        <dbReference type="ChEBI" id="CHEBI:57856"/>
        <dbReference type="ChEBI" id="CHEBI:59789"/>
        <dbReference type="ChEBI" id="CHEBI:138059"/>
        <dbReference type="ChEBI" id="CHEBI:138318"/>
        <dbReference type="EC" id="2.1.1.244"/>
    </reaction>
</comment>
<dbReference type="EMBL" id="CAJNNV010031440">
    <property type="protein sequence ID" value="CAE8636227.1"/>
    <property type="molecule type" value="Genomic_DNA"/>
</dbReference>
<evidence type="ECO:0000256" key="8">
    <source>
        <dbReference type="ARBA" id="ARBA00047306"/>
    </source>
</evidence>
<name>A0A813HF58_POLGL</name>
<evidence type="ECO:0000256" key="7">
    <source>
        <dbReference type="ARBA" id="ARBA00043129"/>
    </source>
</evidence>
<dbReference type="GO" id="GO:0071885">
    <property type="term" value="F:N-terminal protein N-methyltransferase activity"/>
    <property type="evidence" value="ECO:0007669"/>
    <property type="project" value="UniProtKB-EC"/>
</dbReference>
<dbReference type="AlphaFoldDB" id="A0A813HF58"/>
<dbReference type="Gene3D" id="3.40.50.150">
    <property type="entry name" value="Vaccinia Virus protein VP39"/>
    <property type="match status" value="2"/>
</dbReference>
<accession>A0A813HF58</accession>
<evidence type="ECO:0000256" key="1">
    <source>
        <dbReference type="ARBA" id="ARBA00009059"/>
    </source>
</evidence>
<evidence type="ECO:0000313" key="13">
    <source>
        <dbReference type="Proteomes" id="UP000654075"/>
    </source>
</evidence>
<dbReference type="Proteomes" id="UP000654075">
    <property type="component" value="Unassembled WGS sequence"/>
</dbReference>
<dbReference type="Pfam" id="PF05891">
    <property type="entry name" value="Methyltransf_PK"/>
    <property type="match status" value="1"/>
</dbReference>
<keyword evidence="13" id="KW-1185">Reference proteome</keyword>
<feature type="non-terminal residue" evidence="12">
    <location>
        <position position="1"/>
    </location>
</feature>
<evidence type="ECO:0000313" key="12">
    <source>
        <dbReference type="EMBL" id="CAE8636227.1"/>
    </source>
</evidence>
<keyword evidence="4" id="KW-0949">S-adenosyl-L-methionine</keyword>
<keyword evidence="11" id="KW-0732">Signal</keyword>
<dbReference type="GO" id="GO:0032259">
    <property type="term" value="P:methylation"/>
    <property type="evidence" value="ECO:0007669"/>
    <property type="project" value="UniProtKB-KW"/>
</dbReference>
<feature type="signal peptide" evidence="11">
    <location>
        <begin position="1"/>
        <end position="28"/>
    </location>
</feature>
<gene>
    <name evidence="12" type="ORF">PGLA1383_LOCUS51730</name>
</gene>
<reference evidence="12" key="1">
    <citation type="submission" date="2021-02" db="EMBL/GenBank/DDBJ databases">
        <authorList>
            <person name="Dougan E. K."/>
            <person name="Rhodes N."/>
            <person name="Thang M."/>
            <person name="Chan C."/>
        </authorList>
    </citation>
    <scope>NUCLEOTIDE SEQUENCE</scope>
</reference>
<evidence type="ECO:0000256" key="4">
    <source>
        <dbReference type="ARBA" id="ARBA00022691"/>
    </source>
</evidence>
<comment type="caution">
    <text evidence="12">The sequence shown here is derived from an EMBL/GenBank/DDBJ whole genome shotgun (WGS) entry which is preliminary data.</text>
</comment>
<sequence length="612" mass="65341">TSMSLPLATSLPLRQLVLTIAVPWASSAAELELEVSSGSLRLRPAGGPGLEEGSNGAARRTIAGSGDFELEAPPSGLEVLATGLEALPRSTPRFLRQSPRRPMACLEISLTVPATPLPVPTPQSLGKTVDVLLPLAAPEGHLQIRAVPFGPACGRSAVGSRLWPSSLLAAGWLRRDHAYAPKGSGVLRMLELGCGTGACGLIAAAHGDPHGRRNAADFARRSAAALPSAHAPQVARLDFTSEEDVRAALEEHGCFDIVLASDVLYEHRLLSPLLTAAAALLRRSGGPSLMPKAEQRPPRLLIGLELRPCGLDLAAAVPAEAKRLGLVLKDVTEELRIWTLSAPPELQVPPLEERHRLFVGTWAEEAETSATDGGCAAARSLEKANALKPRAPWLAEGAQHWYSRSASYWEQQEVSVAGVLGGHPDTSGPDLSASAAFLDGILSASGRKIPFRAALDCGAGIGRITEGLLVHRFEFEARLRLGDVKAGGEGGSRPAGRARHFLASPLEKQVTFPDSYDIIWIQWVLLYLTDTDLVAVLQQARSSLSQGGFIVVKENCLLNNSRGLPDQRDASVTRPDTRFRQLFVEAGLELVAHRAQGNWPDNLLPVMMYALR</sequence>
<comment type="catalytic activity">
    <reaction evidence="8">
        <text>N-terminal L-seryl-L-prolyl-L-lysyl-[protein] + 3 S-adenosyl-L-methionine = N-terminal N,N,N-trimethyl-L-seryl-L-prolyl-L-lysyl-[protein] + 3 S-adenosyl-L-homocysteine + 3 H(+)</text>
        <dbReference type="Rhea" id="RHEA:54724"/>
        <dbReference type="Rhea" id="RHEA-COMP:13789"/>
        <dbReference type="Rhea" id="RHEA-COMP:13973"/>
        <dbReference type="ChEBI" id="CHEBI:15378"/>
        <dbReference type="ChEBI" id="CHEBI:57856"/>
        <dbReference type="ChEBI" id="CHEBI:59789"/>
        <dbReference type="ChEBI" id="CHEBI:138061"/>
        <dbReference type="ChEBI" id="CHEBI:138317"/>
        <dbReference type="EC" id="2.1.1.244"/>
    </reaction>
</comment>
<proteinExistence type="inferred from homology"/>
<dbReference type="Pfam" id="PF10294">
    <property type="entry name" value="Methyltransf_16"/>
    <property type="match status" value="1"/>
</dbReference>
<dbReference type="OMA" id="YDSARCH"/>
<dbReference type="SUPFAM" id="SSF53335">
    <property type="entry name" value="S-adenosyl-L-methionine-dependent methyltransferases"/>
    <property type="match status" value="2"/>
</dbReference>
<evidence type="ECO:0000256" key="11">
    <source>
        <dbReference type="SAM" id="SignalP"/>
    </source>
</evidence>
<dbReference type="GO" id="GO:0005737">
    <property type="term" value="C:cytoplasm"/>
    <property type="evidence" value="ECO:0007669"/>
    <property type="project" value="TreeGrafter"/>
</dbReference>
<dbReference type="PANTHER" id="PTHR12753">
    <property type="entry name" value="AD-003 - RELATED"/>
    <property type="match status" value="1"/>
</dbReference>